<organism evidence="7 8">
    <name type="scientific">Trifolium pratense</name>
    <name type="common">Red clover</name>
    <dbReference type="NCBI Taxonomy" id="57577"/>
    <lineage>
        <taxon>Eukaryota</taxon>
        <taxon>Viridiplantae</taxon>
        <taxon>Streptophyta</taxon>
        <taxon>Embryophyta</taxon>
        <taxon>Tracheophyta</taxon>
        <taxon>Spermatophyta</taxon>
        <taxon>Magnoliopsida</taxon>
        <taxon>eudicotyledons</taxon>
        <taxon>Gunneridae</taxon>
        <taxon>Pentapetalae</taxon>
        <taxon>rosids</taxon>
        <taxon>fabids</taxon>
        <taxon>Fabales</taxon>
        <taxon>Fabaceae</taxon>
        <taxon>Papilionoideae</taxon>
        <taxon>50 kb inversion clade</taxon>
        <taxon>NPAAA clade</taxon>
        <taxon>Hologalegina</taxon>
        <taxon>IRL clade</taxon>
        <taxon>Trifolieae</taxon>
        <taxon>Trifolium</taxon>
    </lineage>
</organism>
<evidence type="ECO:0000259" key="6">
    <source>
        <dbReference type="PROSITE" id="PS51005"/>
    </source>
</evidence>
<dbReference type="PANTHER" id="PTHR31744">
    <property type="entry name" value="PROTEIN CUP-SHAPED COTYLEDON 2-RELATED"/>
    <property type="match status" value="1"/>
</dbReference>
<evidence type="ECO:0000256" key="4">
    <source>
        <dbReference type="ARBA" id="ARBA00023242"/>
    </source>
</evidence>
<evidence type="ECO:0000313" key="7">
    <source>
        <dbReference type="EMBL" id="PNX55732.1"/>
    </source>
</evidence>
<dbReference type="EMBL" id="ASHM01072576">
    <property type="protein sequence ID" value="PNX55732.1"/>
    <property type="molecule type" value="Genomic_DNA"/>
</dbReference>
<protein>
    <submittedName>
        <fullName evidence="7">NAC domain-containing protein</fullName>
    </submittedName>
</protein>
<evidence type="ECO:0000313" key="8">
    <source>
        <dbReference type="Proteomes" id="UP000236291"/>
    </source>
</evidence>
<comment type="caution">
    <text evidence="7">The sequence shown here is derived from an EMBL/GenBank/DDBJ whole genome shotgun (WGS) entry which is preliminary data.</text>
</comment>
<evidence type="ECO:0000256" key="5">
    <source>
        <dbReference type="SAM" id="MobiDB-lite"/>
    </source>
</evidence>
<gene>
    <name evidence="7" type="ORF">L195_g049362</name>
</gene>
<reference evidence="7 8" key="1">
    <citation type="journal article" date="2014" name="Am. J. Bot.">
        <title>Genome assembly and annotation for red clover (Trifolium pratense; Fabaceae).</title>
        <authorList>
            <person name="Istvanek J."/>
            <person name="Jaros M."/>
            <person name="Krenek A."/>
            <person name="Repkova J."/>
        </authorList>
    </citation>
    <scope>NUCLEOTIDE SEQUENCE [LARGE SCALE GENOMIC DNA]</scope>
    <source>
        <strain evidence="8">cv. Tatra</strain>
        <tissue evidence="7">Young leaves</tissue>
    </source>
</reference>
<dbReference type="InterPro" id="IPR003441">
    <property type="entry name" value="NAC-dom"/>
</dbReference>
<keyword evidence="3" id="KW-0804">Transcription</keyword>
<keyword evidence="2" id="KW-0238">DNA-binding</keyword>
<dbReference type="SUPFAM" id="SSF101941">
    <property type="entry name" value="NAC domain"/>
    <property type="match status" value="1"/>
</dbReference>
<sequence>KRKLTRKLPPCFDHLSVIDIYKFEPWDLPSLSKLKTRDLEWYFFSGLDKKYGSSSNRTNRATDRGYWKTTGKDRVIKNGEVTVGMKKTLVYHLGRAPHGERSNWKSGSGPKNGEKYGAPFVEAEWVENVVEENGEEKYGAPFVEEAEWEKNVVQGQILPLPPVNKEVLKQDLSASDINEWVDSLVAVDDDYLEMFDLDTSVTIGSVVEGWILPLPPDNNEVLKQDLSASDINEWVDSLVAVDDDYVEMLDIDKDSVTFESFVEGQVLPLPPARARDPDFDEWLAVDNEYLDTNGYNAEDSDFDVSAYLTDLGDIKNVDEVIDPSVDEYISQPSPSTTTTTIGITSTNNKPNYEQC</sequence>
<reference evidence="7 8" key="2">
    <citation type="journal article" date="2017" name="Front. Plant Sci.">
        <title>Gene Classification and Mining of Molecular Markers Useful in Red Clover (Trifolium pratense) Breeding.</title>
        <authorList>
            <person name="Istvanek J."/>
            <person name="Dluhosova J."/>
            <person name="Dluhos P."/>
            <person name="Patkova L."/>
            <person name="Nedelnik J."/>
            <person name="Repkova J."/>
        </authorList>
    </citation>
    <scope>NUCLEOTIDE SEQUENCE [LARGE SCALE GENOMIC DNA]</scope>
    <source>
        <strain evidence="8">cv. Tatra</strain>
        <tissue evidence="7">Young leaves</tissue>
    </source>
</reference>
<dbReference type="GO" id="GO:0003677">
    <property type="term" value="F:DNA binding"/>
    <property type="evidence" value="ECO:0007669"/>
    <property type="project" value="UniProtKB-KW"/>
</dbReference>
<accession>A0A2K3JNW4</accession>
<evidence type="ECO:0000256" key="3">
    <source>
        <dbReference type="ARBA" id="ARBA00023163"/>
    </source>
</evidence>
<evidence type="ECO:0000256" key="1">
    <source>
        <dbReference type="ARBA" id="ARBA00023015"/>
    </source>
</evidence>
<feature type="region of interest" description="Disordered" evidence="5">
    <location>
        <begin position="331"/>
        <end position="355"/>
    </location>
</feature>
<proteinExistence type="predicted"/>
<dbReference type="AlphaFoldDB" id="A0A2K3JNW4"/>
<evidence type="ECO:0000256" key="2">
    <source>
        <dbReference type="ARBA" id="ARBA00023125"/>
    </source>
</evidence>
<dbReference type="Pfam" id="PF02365">
    <property type="entry name" value="NAM"/>
    <property type="match status" value="1"/>
</dbReference>
<name>A0A2K3JNW4_TRIPR</name>
<dbReference type="Gene3D" id="2.170.150.80">
    <property type="entry name" value="NAC domain"/>
    <property type="match status" value="1"/>
</dbReference>
<dbReference type="GO" id="GO:0006355">
    <property type="term" value="P:regulation of DNA-templated transcription"/>
    <property type="evidence" value="ECO:0007669"/>
    <property type="project" value="InterPro"/>
</dbReference>
<dbReference type="STRING" id="57577.A0A2K3JNW4"/>
<keyword evidence="4" id="KW-0539">Nucleus</keyword>
<dbReference type="PROSITE" id="PS51005">
    <property type="entry name" value="NAC"/>
    <property type="match status" value="1"/>
</dbReference>
<dbReference type="PANTHER" id="PTHR31744:SF210">
    <property type="entry name" value="NAC DOMAIN-CONTAINING PROTEIN 86-LIKE"/>
    <property type="match status" value="1"/>
</dbReference>
<feature type="non-terminal residue" evidence="7">
    <location>
        <position position="1"/>
    </location>
</feature>
<feature type="domain" description="NAC" evidence="6">
    <location>
        <begin position="1"/>
        <end position="133"/>
    </location>
</feature>
<feature type="compositionally biased region" description="Low complexity" evidence="5">
    <location>
        <begin position="331"/>
        <end position="346"/>
    </location>
</feature>
<keyword evidence="1" id="KW-0805">Transcription regulation</keyword>
<feature type="non-terminal residue" evidence="7">
    <location>
        <position position="355"/>
    </location>
</feature>
<dbReference type="ExpressionAtlas" id="A0A2K3JNW4">
    <property type="expression patterns" value="baseline"/>
</dbReference>
<dbReference type="InterPro" id="IPR036093">
    <property type="entry name" value="NAC_dom_sf"/>
</dbReference>
<dbReference type="Proteomes" id="UP000236291">
    <property type="component" value="Unassembled WGS sequence"/>
</dbReference>